<protein>
    <recommendedName>
        <fullName evidence="4">Nitrate reductase</fullName>
    </recommendedName>
</protein>
<dbReference type="Proteomes" id="UP000248044">
    <property type="component" value="Chromosome"/>
</dbReference>
<feature type="transmembrane region" description="Helical" evidence="1">
    <location>
        <begin position="228"/>
        <end position="246"/>
    </location>
</feature>
<evidence type="ECO:0008006" key="4">
    <source>
        <dbReference type="Google" id="ProtNLM"/>
    </source>
</evidence>
<feature type="transmembrane region" description="Helical" evidence="1">
    <location>
        <begin position="198"/>
        <end position="216"/>
    </location>
</feature>
<feature type="transmembrane region" description="Helical" evidence="1">
    <location>
        <begin position="155"/>
        <end position="178"/>
    </location>
</feature>
<dbReference type="KEGG" id="abri:DFR85_03775"/>
<dbReference type="EMBL" id="CP029289">
    <property type="protein sequence ID" value="AWR93867.1"/>
    <property type="molecule type" value="Genomic_DNA"/>
</dbReference>
<keyword evidence="1" id="KW-1133">Transmembrane helix</keyword>
<dbReference type="RefSeq" id="WP_110269751.1">
    <property type="nucleotide sequence ID" value="NZ_CP029289.2"/>
</dbReference>
<dbReference type="GeneID" id="36831245"/>
<feature type="transmembrane region" description="Helical" evidence="1">
    <location>
        <begin position="14"/>
        <end position="38"/>
    </location>
</feature>
<name>A0A2U9ICX4_9CREN</name>
<dbReference type="SUPFAM" id="SSF103501">
    <property type="entry name" value="Respiratory nitrate reductase 1 gamma chain"/>
    <property type="match status" value="1"/>
</dbReference>
<keyword evidence="3" id="KW-1185">Reference proteome</keyword>
<reference evidence="2 3" key="1">
    <citation type="submission" date="2018-05" db="EMBL/GenBank/DDBJ databases">
        <title>Complete Genome Sequences of Extremely Thermoacidophilic, Metal-Mobilizing Type-Strain Members of the Archaeal Family Sulfolobaceae: Acidianus brierleyi DSM-1651T, Acidianus sulfidivorans DSM-18786T, Metallosphaera hakonensis DSM-7519T, and Metallosphaera prunae DSM-10039T.</title>
        <authorList>
            <person name="Counts J.A."/>
            <person name="Kelly R.M."/>
        </authorList>
    </citation>
    <scope>NUCLEOTIDE SEQUENCE [LARGE SCALE GENOMIC DNA]</scope>
    <source>
        <strain evidence="2 3">DSM 1651</strain>
    </source>
</reference>
<keyword evidence="1" id="KW-0812">Transmembrane</keyword>
<feature type="transmembrane region" description="Helical" evidence="1">
    <location>
        <begin position="91"/>
        <end position="114"/>
    </location>
</feature>
<dbReference type="AlphaFoldDB" id="A0A2U9ICX4"/>
<dbReference type="InterPro" id="IPR036197">
    <property type="entry name" value="NarG-like_sf"/>
</dbReference>
<evidence type="ECO:0000313" key="3">
    <source>
        <dbReference type="Proteomes" id="UP000248044"/>
    </source>
</evidence>
<proteinExistence type="predicted"/>
<keyword evidence="1" id="KW-0472">Membrane</keyword>
<accession>A0A2U9ICX4</accession>
<evidence type="ECO:0000313" key="2">
    <source>
        <dbReference type="EMBL" id="AWR93867.1"/>
    </source>
</evidence>
<organism evidence="2 3">
    <name type="scientific">Acidianus brierleyi</name>
    <dbReference type="NCBI Taxonomy" id="41673"/>
    <lineage>
        <taxon>Archaea</taxon>
        <taxon>Thermoproteota</taxon>
        <taxon>Thermoprotei</taxon>
        <taxon>Sulfolobales</taxon>
        <taxon>Sulfolobaceae</taxon>
        <taxon>Acidianus</taxon>
    </lineage>
</organism>
<dbReference type="OrthoDB" id="30968at2157"/>
<evidence type="ECO:0000256" key="1">
    <source>
        <dbReference type="SAM" id="Phobius"/>
    </source>
</evidence>
<sequence length="272" mass="31202">MQLPFGDYLVGNSLYPLALDLFIPTIVFFFFGASYRVFRYFAVYKKPFIPYATSVMRETSSTEKVKKLVDTFANSSKVGMKRKPVTTAAGLLMHLSLIVIIFLLAQHMVFWAYYIPPYKILFPFAIPESSADGALAFTLATSPYTSTSYPFVHDIWGPLTIILNGQYITYILMILLGIYLGHKFHALAEGLTLRSGDWWFFLLLYIDIILGFLATSHIPNSVVYYDDLLGAHIIVAEVLIATLPFTRGFHMFEFYLGKVREWYFMTYRRGEK</sequence>
<gene>
    <name evidence="2" type="ORF">DFR85_03775</name>
</gene>